<dbReference type="Proteomes" id="UP000046392">
    <property type="component" value="Unplaced"/>
</dbReference>
<reference evidence="3" key="1">
    <citation type="submission" date="2017-02" db="UniProtKB">
        <authorList>
            <consortium name="WormBaseParasite"/>
        </authorList>
    </citation>
    <scope>IDENTIFICATION</scope>
</reference>
<proteinExistence type="predicted"/>
<evidence type="ECO:0000256" key="1">
    <source>
        <dbReference type="SAM" id="MobiDB-lite"/>
    </source>
</evidence>
<name>A0A0N5C884_STREA</name>
<accession>A0A0N5C884</accession>
<sequence>MPFSSLALRNSACGDDVYSKVVNLPVACFPDFSKQVRSLVQEYYNGECKLEANLLFKGSGSISKGNLSLGYLSSGSKNLSEDNSSSDIKTDDISDAYSCLNCKIKTKKVKDFISTASEGKGITKKSENIKDMRSIAEHEHMPGVKHRQMNDKKLHSYEELNETTSDTVCKTSPKVFNKLRIYAHPNFMNSTNEEKITTETTSKGSGSKCLSSSNKSSLPVFDDIKLVFYQNTGINSLNSRKSLTPISFDTHGSPRRRS</sequence>
<dbReference type="WBParaSite" id="SPAL_0001414000.1">
    <property type="protein sequence ID" value="SPAL_0001414000.1"/>
    <property type="gene ID" value="SPAL_0001414000"/>
</dbReference>
<keyword evidence="2" id="KW-1185">Reference proteome</keyword>
<protein>
    <submittedName>
        <fullName evidence="3">Uncharacterized protein</fullName>
    </submittedName>
</protein>
<evidence type="ECO:0000313" key="2">
    <source>
        <dbReference type="Proteomes" id="UP000046392"/>
    </source>
</evidence>
<feature type="region of interest" description="Disordered" evidence="1">
    <location>
        <begin position="192"/>
        <end position="216"/>
    </location>
</feature>
<dbReference type="AlphaFoldDB" id="A0A0N5C884"/>
<feature type="compositionally biased region" description="Low complexity" evidence="1">
    <location>
        <begin position="198"/>
        <end position="216"/>
    </location>
</feature>
<evidence type="ECO:0000313" key="3">
    <source>
        <dbReference type="WBParaSite" id="SPAL_0001414000.1"/>
    </source>
</evidence>
<organism evidence="2 3">
    <name type="scientific">Strongyloides papillosus</name>
    <name type="common">Intestinal threadworm</name>
    <dbReference type="NCBI Taxonomy" id="174720"/>
    <lineage>
        <taxon>Eukaryota</taxon>
        <taxon>Metazoa</taxon>
        <taxon>Ecdysozoa</taxon>
        <taxon>Nematoda</taxon>
        <taxon>Chromadorea</taxon>
        <taxon>Rhabditida</taxon>
        <taxon>Tylenchina</taxon>
        <taxon>Panagrolaimomorpha</taxon>
        <taxon>Strongyloidoidea</taxon>
        <taxon>Strongyloididae</taxon>
        <taxon>Strongyloides</taxon>
    </lineage>
</organism>